<dbReference type="PANTHER" id="PTHR11760">
    <property type="entry name" value="30S/40S RIBOSOMAL PROTEIN S3"/>
    <property type="match status" value="1"/>
</dbReference>
<dbReference type="GO" id="GO:0003723">
    <property type="term" value="F:RNA binding"/>
    <property type="evidence" value="ECO:0007669"/>
    <property type="project" value="UniProtKB-KW"/>
</dbReference>
<keyword evidence="3" id="KW-0689">Ribosomal protein</keyword>
<dbReference type="GO" id="GO:0005634">
    <property type="term" value="C:nucleus"/>
    <property type="evidence" value="ECO:0007669"/>
    <property type="project" value="TreeGrafter"/>
</dbReference>
<accession>A0A7S3J7A5</accession>
<name>A0A7S3J7A5_9SPIT</name>
<dbReference type="PANTHER" id="PTHR11760:SF32">
    <property type="entry name" value="SMALL RIBOSOMAL SUBUNIT PROTEIN US3"/>
    <property type="match status" value="1"/>
</dbReference>
<keyword evidence="2" id="KW-0694">RNA-binding</keyword>
<dbReference type="InterPro" id="IPR001351">
    <property type="entry name" value="Ribosomal_uS3_C"/>
</dbReference>
<evidence type="ECO:0000256" key="3">
    <source>
        <dbReference type="ARBA" id="ARBA00022980"/>
    </source>
</evidence>
<evidence type="ECO:0000256" key="4">
    <source>
        <dbReference type="ARBA" id="ARBA00023274"/>
    </source>
</evidence>
<evidence type="ECO:0000259" key="6">
    <source>
        <dbReference type="Pfam" id="PF00189"/>
    </source>
</evidence>
<organism evidence="7">
    <name type="scientific">Euplotes harpa</name>
    <dbReference type="NCBI Taxonomy" id="151035"/>
    <lineage>
        <taxon>Eukaryota</taxon>
        <taxon>Sar</taxon>
        <taxon>Alveolata</taxon>
        <taxon>Ciliophora</taxon>
        <taxon>Intramacronucleata</taxon>
        <taxon>Spirotrichea</taxon>
        <taxon>Hypotrichia</taxon>
        <taxon>Euplotida</taxon>
        <taxon>Euplotidae</taxon>
        <taxon>Euplotes</taxon>
    </lineage>
</organism>
<dbReference type="EMBL" id="HBII01012609">
    <property type="protein sequence ID" value="CAE0346439.1"/>
    <property type="molecule type" value="Transcribed_RNA"/>
</dbReference>
<evidence type="ECO:0000256" key="5">
    <source>
        <dbReference type="ARBA" id="ARBA00035408"/>
    </source>
</evidence>
<dbReference type="InterPro" id="IPR057258">
    <property type="entry name" value="Ribosomal_uS3"/>
</dbReference>
<comment type="similarity">
    <text evidence="1">Belongs to the universal ribosomal protein uS3 family.</text>
</comment>
<proteinExistence type="inferred from homology"/>
<evidence type="ECO:0000313" key="7">
    <source>
        <dbReference type="EMBL" id="CAE0346439.1"/>
    </source>
</evidence>
<reference evidence="7" key="1">
    <citation type="submission" date="2021-01" db="EMBL/GenBank/DDBJ databases">
        <authorList>
            <person name="Corre E."/>
            <person name="Pelletier E."/>
            <person name="Niang G."/>
            <person name="Scheremetjew M."/>
            <person name="Finn R."/>
            <person name="Kale V."/>
            <person name="Holt S."/>
            <person name="Cochrane G."/>
            <person name="Meng A."/>
            <person name="Brown T."/>
            <person name="Cohen L."/>
        </authorList>
    </citation>
    <scope>NUCLEOTIDE SEQUENCE</scope>
    <source>
        <strain evidence="7">FSP1.4</strain>
    </source>
</reference>
<dbReference type="NCBIfam" id="TIGR01008">
    <property type="entry name" value="uS3_euk_arch"/>
    <property type="match status" value="1"/>
</dbReference>
<dbReference type="InterPro" id="IPR015946">
    <property type="entry name" value="KH_dom-like_a/b"/>
</dbReference>
<sequence length="236" mass="26764">METKQRKGRTATKKRKFVADGVFQAELNEFLTRTLGRFGYAGIEVRISNIGTEIRIRASKAEDIMKGQKKIREIKSLIEKRFNYSEANKFDIRIVPLPATALCAAWQAENIKAKLLQGTPVRLVVSQTLNNVKRTGIAKGVEVIISGKVRGQRAKAQKYKWGYLLTTGQPKLDFIDEAIRHVEMRQGVLGIKVKIFVDNQGKKKEGKMLPDYVKIHEPKEDQFKNVQRGGTHTTLQ</sequence>
<dbReference type="Pfam" id="PF00189">
    <property type="entry name" value="Ribosomal_S3_C"/>
    <property type="match status" value="1"/>
</dbReference>
<protein>
    <recommendedName>
        <fullName evidence="5">40S ribosomal protein S3</fullName>
    </recommendedName>
</protein>
<dbReference type="InterPro" id="IPR036419">
    <property type="entry name" value="Ribosomal_S3_C_sf"/>
</dbReference>
<dbReference type="Gene3D" id="3.30.1140.32">
    <property type="entry name" value="Ribosomal protein S3, C-terminal domain"/>
    <property type="match status" value="1"/>
</dbReference>
<dbReference type="Gene3D" id="3.30.300.20">
    <property type="match status" value="1"/>
</dbReference>
<dbReference type="GO" id="GO:0022627">
    <property type="term" value="C:cytosolic small ribosomal subunit"/>
    <property type="evidence" value="ECO:0007669"/>
    <property type="project" value="TreeGrafter"/>
</dbReference>
<keyword evidence="4" id="KW-0687">Ribonucleoprotein</keyword>
<dbReference type="AlphaFoldDB" id="A0A7S3J7A5"/>
<dbReference type="GO" id="GO:0006412">
    <property type="term" value="P:translation"/>
    <property type="evidence" value="ECO:0007669"/>
    <property type="project" value="InterPro"/>
</dbReference>
<evidence type="ECO:0000256" key="1">
    <source>
        <dbReference type="ARBA" id="ARBA00010761"/>
    </source>
</evidence>
<gene>
    <name evidence="7" type="ORF">EHAR0213_LOCUS5349</name>
</gene>
<feature type="domain" description="Small ribosomal subunit protein uS3 C-terminal" evidence="6">
    <location>
        <begin position="111"/>
        <end position="195"/>
    </location>
</feature>
<dbReference type="InterPro" id="IPR005703">
    <property type="entry name" value="Ribosomal_uS3_euk/arc"/>
</dbReference>
<dbReference type="GO" id="GO:0003735">
    <property type="term" value="F:structural constituent of ribosome"/>
    <property type="evidence" value="ECO:0007669"/>
    <property type="project" value="InterPro"/>
</dbReference>
<dbReference type="SUPFAM" id="SSF54814">
    <property type="entry name" value="Prokaryotic type KH domain (KH-domain type II)"/>
    <property type="match status" value="1"/>
</dbReference>
<dbReference type="SUPFAM" id="SSF54821">
    <property type="entry name" value="Ribosomal protein S3 C-terminal domain"/>
    <property type="match status" value="1"/>
</dbReference>
<dbReference type="InterPro" id="IPR009019">
    <property type="entry name" value="KH_sf_prok-type"/>
</dbReference>
<evidence type="ECO:0000256" key="2">
    <source>
        <dbReference type="ARBA" id="ARBA00022884"/>
    </source>
</evidence>